<gene>
    <name evidence="1" type="ORF">HID58_003942</name>
</gene>
<feature type="non-terminal residue" evidence="1">
    <location>
        <position position="1"/>
    </location>
</feature>
<keyword evidence="2" id="KW-1185">Reference proteome</keyword>
<dbReference type="EMBL" id="JAGKQM010000001">
    <property type="protein sequence ID" value="KAH0944305.1"/>
    <property type="molecule type" value="Genomic_DNA"/>
</dbReference>
<name>A0ABQ8EUH5_BRANA</name>
<sequence length="80" mass="9343">HSDQSSSQDWSVYYKRRNQNSGVEFRCICLLIEGDCEPSQMLSKIQDGALRIDLKALVRLCESLREQLLDGDFIDWEEVY</sequence>
<comment type="caution">
    <text evidence="1">The sequence shown here is derived from an EMBL/GenBank/DDBJ whole genome shotgun (WGS) entry which is preliminary data.</text>
</comment>
<evidence type="ECO:0000313" key="1">
    <source>
        <dbReference type="EMBL" id="KAH0944305.1"/>
    </source>
</evidence>
<evidence type="ECO:0000313" key="2">
    <source>
        <dbReference type="Proteomes" id="UP000824890"/>
    </source>
</evidence>
<dbReference type="Proteomes" id="UP000824890">
    <property type="component" value="Unassembled WGS sequence"/>
</dbReference>
<organism evidence="1 2">
    <name type="scientific">Brassica napus</name>
    <name type="common">Rape</name>
    <dbReference type="NCBI Taxonomy" id="3708"/>
    <lineage>
        <taxon>Eukaryota</taxon>
        <taxon>Viridiplantae</taxon>
        <taxon>Streptophyta</taxon>
        <taxon>Embryophyta</taxon>
        <taxon>Tracheophyta</taxon>
        <taxon>Spermatophyta</taxon>
        <taxon>Magnoliopsida</taxon>
        <taxon>eudicotyledons</taxon>
        <taxon>Gunneridae</taxon>
        <taxon>Pentapetalae</taxon>
        <taxon>rosids</taxon>
        <taxon>malvids</taxon>
        <taxon>Brassicales</taxon>
        <taxon>Brassicaceae</taxon>
        <taxon>Brassiceae</taxon>
        <taxon>Brassica</taxon>
    </lineage>
</organism>
<protein>
    <submittedName>
        <fullName evidence="1">Uncharacterized protein</fullName>
    </submittedName>
</protein>
<proteinExistence type="predicted"/>
<reference evidence="1 2" key="1">
    <citation type="submission" date="2021-05" db="EMBL/GenBank/DDBJ databases">
        <title>Genome Assembly of Synthetic Allotetraploid Brassica napus Reveals Homoeologous Exchanges between Subgenomes.</title>
        <authorList>
            <person name="Davis J.T."/>
        </authorList>
    </citation>
    <scope>NUCLEOTIDE SEQUENCE [LARGE SCALE GENOMIC DNA]</scope>
    <source>
        <strain evidence="2">cv. Da-Ae</strain>
        <tissue evidence="1">Seedling</tissue>
    </source>
</reference>
<accession>A0ABQ8EUH5</accession>